<dbReference type="Proteomes" id="UP001189429">
    <property type="component" value="Unassembled WGS sequence"/>
</dbReference>
<name>A0ABN9TKM4_9DINO</name>
<evidence type="ECO:0000256" key="3">
    <source>
        <dbReference type="SAM" id="MobiDB-lite"/>
    </source>
</evidence>
<sequence>MWQGRGQKRCIRRIMREDAGGLGWRMSVLTGLVDWLLASAKLGRNAGADKPLPDKHSLMHLLSPFHPRRRYPSRPDSRGFGREPPDQGKGAGVVVASRVKCREGPDSCASHIFARRCAPSHSPPASRTCSGSLSQNVVQGRVHLRVPLAASVLDEPILAVVVTPSPFRSARKATMEAEMPSSRHPQQLFFDNVSPATRLLEKRRQMYEVQDALETHKARFAKEEEQFKKKEEQLRSKDLQLQHQLFRFNKFLQDNEAKRRRAETRASEEVAQIKLKDEEIDELERQLEESQLECMSLEQDVDKNTKYEEFLERVKETDADNYQRYPGPGDPI</sequence>
<keyword evidence="6" id="KW-1185">Reference proteome</keyword>
<evidence type="ECO:0000259" key="4">
    <source>
        <dbReference type="Pfam" id="PF13863"/>
    </source>
</evidence>
<dbReference type="EMBL" id="CAUYUJ010014829">
    <property type="protein sequence ID" value="CAK0846528.1"/>
    <property type="molecule type" value="Genomic_DNA"/>
</dbReference>
<evidence type="ECO:0000313" key="6">
    <source>
        <dbReference type="Proteomes" id="UP001189429"/>
    </source>
</evidence>
<reference evidence="5" key="1">
    <citation type="submission" date="2023-10" db="EMBL/GenBank/DDBJ databases">
        <authorList>
            <person name="Chen Y."/>
            <person name="Shah S."/>
            <person name="Dougan E. K."/>
            <person name="Thang M."/>
            <person name="Chan C."/>
        </authorList>
    </citation>
    <scope>NUCLEOTIDE SEQUENCE [LARGE SCALE GENOMIC DNA]</scope>
</reference>
<feature type="compositionally biased region" description="Basic and acidic residues" evidence="3">
    <location>
        <begin position="73"/>
        <end position="86"/>
    </location>
</feature>
<dbReference type="InterPro" id="IPR025252">
    <property type="entry name" value="DUF4200"/>
</dbReference>
<evidence type="ECO:0000313" key="5">
    <source>
        <dbReference type="EMBL" id="CAK0846528.1"/>
    </source>
</evidence>
<feature type="coiled-coil region" evidence="2">
    <location>
        <begin position="213"/>
        <end position="240"/>
    </location>
</feature>
<dbReference type="PANTHER" id="PTHR21683:SF2">
    <property type="entry name" value="COILED-COIL DOMAIN-CONTAINING PROTEIN 42 LIKE-2-LIKE"/>
    <property type="match status" value="1"/>
</dbReference>
<proteinExistence type="predicted"/>
<feature type="coiled-coil region" evidence="2">
    <location>
        <begin position="266"/>
        <end position="300"/>
    </location>
</feature>
<feature type="domain" description="DUF4200" evidence="4">
    <location>
        <begin position="199"/>
        <end position="316"/>
    </location>
</feature>
<feature type="region of interest" description="Disordered" evidence="3">
    <location>
        <begin position="66"/>
        <end position="92"/>
    </location>
</feature>
<evidence type="ECO:0000256" key="2">
    <source>
        <dbReference type="SAM" id="Coils"/>
    </source>
</evidence>
<dbReference type="PANTHER" id="PTHR21683">
    <property type="entry name" value="COILED-COIL DOMAIN-CONTAINING PROTEIN 42 LIKE-2-LIKE-RELATED"/>
    <property type="match status" value="1"/>
</dbReference>
<keyword evidence="1 2" id="KW-0175">Coiled coil</keyword>
<evidence type="ECO:0000256" key="1">
    <source>
        <dbReference type="ARBA" id="ARBA00023054"/>
    </source>
</evidence>
<organism evidence="5 6">
    <name type="scientific">Prorocentrum cordatum</name>
    <dbReference type="NCBI Taxonomy" id="2364126"/>
    <lineage>
        <taxon>Eukaryota</taxon>
        <taxon>Sar</taxon>
        <taxon>Alveolata</taxon>
        <taxon>Dinophyceae</taxon>
        <taxon>Prorocentrales</taxon>
        <taxon>Prorocentraceae</taxon>
        <taxon>Prorocentrum</taxon>
    </lineage>
</organism>
<accession>A0ABN9TKM4</accession>
<comment type="caution">
    <text evidence="5">The sequence shown here is derived from an EMBL/GenBank/DDBJ whole genome shotgun (WGS) entry which is preliminary data.</text>
</comment>
<dbReference type="InterPro" id="IPR051147">
    <property type="entry name" value="CFAP_domain-containing"/>
</dbReference>
<dbReference type="Pfam" id="PF13863">
    <property type="entry name" value="DUF4200"/>
    <property type="match status" value="1"/>
</dbReference>
<gene>
    <name evidence="5" type="ORF">PCOR1329_LOCUS39999</name>
</gene>
<protein>
    <recommendedName>
        <fullName evidence="4">DUF4200 domain-containing protein</fullName>
    </recommendedName>
</protein>